<dbReference type="InterPro" id="IPR042184">
    <property type="entry name" value="YqeY/Aim41_N"/>
</dbReference>
<dbReference type="Pfam" id="PF09424">
    <property type="entry name" value="YqeY"/>
    <property type="match status" value="1"/>
</dbReference>
<protein>
    <submittedName>
        <fullName evidence="1">GatB/YqeY domain-containing protein</fullName>
    </submittedName>
</protein>
<keyword evidence="2" id="KW-1185">Reference proteome</keyword>
<name>A0ABY4PCQ1_9LACO</name>
<dbReference type="Gene3D" id="1.10.1510.10">
    <property type="entry name" value="Uncharacterised protein YqeY/AIM41 PF09424, N-terminal domain"/>
    <property type="match status" value="1"/>
</dbReference>
<accession>A0ABY4PCQ1</accession>
<dbReference type="InterPro" id="IPR023168">
    <property type="entry name" value="GatB_Yqey_C_2"/>
</dbReference>
<dbReference type="SUPFAM" id="SSF89095">
    <property type="entry name" value="GatB/YqeY motif"/>
    <property type="match status" value="1"/>
</dbReference>
<dbReference type="InterPro" id="IPR019004">
    <property type="entry name" value="YqeY/Aim41"/>
</dbReference>
<gene>
    <name evidence="1" type="ORF">MOO47_07160</name>
</gene>
<dbReference type="Gene3D" id="1.10.10.410">
    <property type="match status" value="1"/>
</dbReference>
<dbReference type="EMBL" id="CP093365">
    <property type="protein sequence ID" value="UQS83540.1"/>
    <property type="molecule type" value="Genomic_DNA"/>
</dbReference>
<evidence type="ECO:0000313" key="1">
    <source>
        <dbReference type="EMBL" id="UQS83540.1"/>
    </source>
</evidence>
<dbReference type="RefSeq" id="WP_249512766.1">
    <property type="nucleotide sequence ID" value="NZ_CP093365.1"/>
</dbReference>
<organism evidence="1 2">
    <name type="scientific">Bombilactobacillus thymidiniphilus</name>
    <dbReference type="NCBI Taxonomy" id="2923363"/>
    <lineage>
        <taxon>Bacteria</taxon>
        <taxon>Bacillati</taxon>
        <taxon>Bacillota</taxon>
        <taxon>Bacilli</taxon>
        <taxon>Lactobacillales</taxon>
        <taxon>Lactobacillaceae</taxon>
        <taxon>Bombilactobacillus</taxon>
    </lineage>
</organism>
<dbReference type="PANTHER" id="PTHR28055">
    <property type="entry name" value="ALTERED INHERITANCE OF MITOCHONDRIA PROTEIN 41, MITOCHONDRIAL"/>
    <property type="match status" value="1"/>
</dbReference>
<dbReference type="InterPro" id="IPR003789">
    <property type="entry name" value="Asn/Gln_tRNA_amidoTrase-B-like"/>
</dbReference>
<dbReference type="Proteomes" id="UP000831947">
    <property type="component" value="Chromosome"/>
</dbReference>
<sequence length="149" mass="16414">MSLTDQLMTDMKVAMKSHDKTSLSVIRLLKSALMNKKIEVGHDLTTDEENQVVVSQMKQQKDSLADFEKGGRADLVAATKEQMTVLEQYMPQQLSESELQQIVQKIATDIGAESKTDFGKLMKAVMAEVHGQADGSLVSKVVKDSLQEG</sequence>
<dbReference type="PANTHER" id="PTHR28055:SF1">
    <property type="entry name" value="ALTERED INHERITANCE OF MITOCHONDRIA PROTEIN 41, MITOCHONDRIAL"/>
    <property type="match status" value="1"/>
</dbReference>
<proteinExistence type="predicted"/>
<reference evidence="1 2" key="1">
    <citation type="journal article" date="2022" name="Int. J. Syst. Evol. Microbiol.">
        <title>Apilactobacillus apisilvae sp. nov., Nicolia spurrieriana gen. nov. sp. nov., Bombilactobacillus folatiphilus sp. nov. and Bombilactobacillus thymidiniphilus sp. nov., four new lactic acid bacterial isolates from stingless bees Tetragonula carbonaria and Austroplebeia australis.</title>
        <authorList>
            <person name="Oliphant S.A."/>
            <person name="Watson-Haigh N.S."/>
            <person name="Sumby K.M."/>
            <person name="Gardner J."/>
            <person name="Groom S."/>
            <person name="Jiranek V."/>
        </authorList>
    </citation>
    <scope>NUCLEOTIDE SEQUENCE [LARGE SCALE GENOMIC DNA]</scope>
    <source>
        <strain evidence="1 2">SG4_A1</strain>
    </source>
</reference>
<evidence type="ECO:0000313" key="2">
    <source>
        <dbReference type="Proteomes" id="UP000831947"/>
    </source>
</evidence>